<dbReference type="Gene3D" id="2.40.50.120">
    <property type="match status" value="1"/>
</dbReference>
<accession>A0AAV1ISI8</accession>
<dbReference type="EMBL" id="CAVLEF010000001">
    <property type="protein sequence ID" value="CAK1540059.1"/>
    <property type="molecule type" value="Genomic_DNA"/>
</dbReference>
<gene>
    <name evidence="2" type="ORF">LNINA_LOCUS143</name>
</gene>
<dbReference type="Proteomes" id="UP001497472">
    <property type="component" value="Unassembled WGS sequence"/>
</dbReference>
<keyword evidence="3" id="KW-1185">Reference proteome</keyword>
<feature type="chain" id="PRO_5043718310" evidence="1">
    <location>
        <begin position="20"/>
        <end position="242"/>
    </location>
</feature>
<sequence length="242" mass="27405">MRLALNFLLLTFAFSLVTGFGQFSGSRHPPRRHPSCQSNVTNDSALLKRVSAISKYIFTGKVHGVNTGNGTRVYKVNIRRVLKGDLNDVGVKVVFGKAPSLRFSDATVLVQSALHLECPPLRVRTYAIFLTERRRGGSPRVVRLKLVVEPVLLTLRNIEIIEAAVKGENYSSYIKYFKVSTYLGNEYYHIHELEDNQNISKSGELIYALTLRVIKVDDRVRFNLAARLQFLWENNTYSGDPE</sequence>
<keyword evidence="1" id="KW-0732">Signal</keyword>
<dbReference type="InterPro" id="IPR008993">
    <property type="entry name" value="TIMP-like_OB-fold"/>
</dbReference>
<proteinExistence type="predicted"/>
<evidence type="ECO:0000313" key="2">
    <source>
        <dbReference type="EMBL" id="CAK1540059.1"/>
    </source>
</evidence>
<evidence type="ECO:0000313" key="3">
    <source>
        <dbReference type="Proteomes" id="UP001497472"/>
    </source>
</evidence>
<reference evidence="2 3" key="1">
    <citation type="submission" date="2023-11" db="EMBL/GenBank/DDBJ databases">
        <authorList>
            <person name="Okamura Y."/>
        </authorList>
    </citation>
    <scope>NUCLEOTIDE SEQUENCE [LARGE SCALE GENOMIC DNA]</scope>
</reference>
<evidence type="ECO:0000256" key="1">
    <source>
        <dbReference type="SAM" id="SignalP"/>
    </source>
</evidence>
<dbReference type="AlphaFoldDB" id="A0AAV1ISI8"/>
<comment type="caution">
    <text evidence="2">The sequence shown here is derived from an EMBL/GenBank/DDBJ whole genome shotgun (WGS) entry which is preliminary data.</text>
</comment>
<protein>
    <submittedName>
        <fullName evidence="2">Uncharacterized protein</fullName>
    </submittedName>
</protein>
<name>A0AAV1ISI8_9NEOP</name>
<feature type="signal peptide" evidence="1">
    <location>
        <begin position="1"/>
        <end position="19"/>
    </location>
</feature>
<organism evidence="2 3">
    <name type="scientific">Leptosia nina</name>
    <dbReference type="NCBI Taxonomy" id="320188"/>
    <lineage>
        <taxon>Eukaryota</taxon>
        <taxon>Metazoa</taxon>
        <taxon>Ecdysozoa</taxon>
        <taxon>Arthropoda</taxon>
        <taxon>Hexapoda</taxon>
        <taxon>Insecta</taxon>
        <taxon>Pterygota</taxon>
        <taxon>Neoptera</taxon>
        <taxon>Endopterygota</taxon>
        <taxon>Lepidoptera</taxon>
        <taxon>Glossata</taxon>
        <taxon>Ditrysia</taxon>
        <taxon>Papilionoidea</taxon>
        <taxon>Pieridae</taxon>
        <taxon>Pierinae</taxon>
        <taxon>Leptosia</taxon>
    </lineage>
</organism>